<evidence type="ECO:0000256" key="7">
    <source>
        <dbReference type="PROSITE-ProRule" id="PRU00042"/>
    </source>
</evidence>
<name>A0A6H5HZL0_9HYME</name>
<keyword evidence="10" id="KW-1185">Reference proteome</keyword>
<evidence type="ECO:0000256" key="3">
    <source>
        <dbReference type="ARBA" id="ARBA00022737"/>
    </source>
</evidence>
<keyword evidence="3" id="KW-0677">Repeat</keyword>
<keyword evidence="4 7" id="KW-0863">Zinc-finger</keyword>
<dbReference type="EMBL" id="CADCXV010000502">
    <property type="protein sequence ID" value="CAB0030558.1"/>
    <property type="molecule type" value="Genomic_DNA"/>
</dbReference>
<dbReference type="InterPro" id="IPR013087">
    <property type="entry name" value="Znf_C2H2_type"/>
</dbReference>
<evidence type="ECO:0000256" key="1">
    <source>
        <dbReference type="ARBA" id="ARBA00004123"/>
    </source>
</evidence>
<dbReference type="FunFam" id="3.30.160.60:FF:000446">
    <property type="entry name" value="Zinc finger protein"/>
    <property type="match status" value="1"/>
</dbReference>
<dbReference type="PANTHER" id="PTHR24376">
    <property type="entry name" value="ZINC FINGER PROTEIN"/>
    <property type="match status" value="1"/>
</dbReference>
<keyword evidence="6" id="KW-0539">Nucleus</keyword>
<feature type="domain" description="C2H2-type" evidence="8">
    <location>
        <begin position="156"/>
        <end position="184"/>
    </location>
</feature>
<evidence type="ECO:0000256" key="2">
    <source>
        <dbReference type="ARBA" id="ARBA00022723"/>
    </source>
</evidence>
<evidence type="ECO:0000256" key="4">
    <source>
        <dbReference type="ARBA" id="ARBA00022771"/>
    </source>
</evidence>
<dbReference type="FunFam" id="3.30.160.60:FF:000100">
    <property type="entry name" value="Zinc finger 45-like"/>
    <property type="match status" value="1"/>
</dbReference>
<dbReference type="SUPFAM" id="SSF57667">
    <property type="entry name" value="beta-beta-alpha zinc fingers"/>
    <property type="match status" value="3"/>
</dbReference>
<protein>
    <recommendedName>
        <fullName evidence="8">C2H2-type domain-containing protein</fullName>
    </recommendedName>
</protein>
<keyword evidence="5" id="KW-0862">Zinc</keyword>
<dbReference type="PROSITE" id="PS50157">
    <property type="entry name" value="ZINC_FINGER_C2H2_2"/>
    <property type="match status" value="4"/>
</dbReference>
<evidence type="ECO:0000259" key="8">
    <source>
        <dbReference type="PROSITE" id="PS50157"/>
    </source>
</evidence>
<evidence type="ECO:0000256" key="5">
    <source>
        <dbReference type="ARBA" id="ARBA00022833"/>
    </source>
</evidence>
<organism evidence="9 10">
    <name type="scientific">Trichogramma brassicae</name>
    <dbReference type="NCBI Taxonomy" id="86971"/>
    <lineage>
        <taxon>Eukaryota</taxon>
        <taxon>Metazoa</taxon>
        <taxon>Ecdysozoa</taxon>
        <taxon>Arthropoda</taxon>
        <taxon>Hexapoda</taxon>
        <taxon>Insecta</taxon>
        <taxon>Pterygota</taxon>
        <taxon>Neoptera</taxon>
        <taxon>Endopterygota</taxon>
        <taxon>Hymenoptera</taxon>
        <taxon>Apocrita</taxon>
        <taxon>Proctotrupomorpha</taxon>
        <taxon>Chalcidoidea</taxon>
        <taxon>Trichogrammatidae</taxon>
        <taxon>Trichogramma</taxon>
    </lineage>
</organism>
<evidence type="ECO:0000313" key="10">
    <source>
        <dbReference type="Proteomes" id="UP000479190"/>
    </source>
</evidence>
<dbReference type="Gene3D" id="3.30.160.60">
    <property type="entry name" value="Classic Zinc Finger"/>
    <property type="match status" value="3"/>
</dbReference>
<dbReference type="Proteomes" id="UP000479190">
    <property type="component" value="Unassembled WGS sequence"/>
</dbReference>
<dbReference type="PANTHER" id="PTHR24376:SF251">
    <property type="entry name" value="TRANSCRIPTIONAL REPRESSOR CTCF"/>
    <property type="match status" value="1"/>
</dbReference>
<feature type="domain" description="C2H2-type" evidence="8">
    <location>
        <begin position="222"/>
        <end position="251"/>
    </location>
</feature>
<dbReference type="GO" id="GO:0005634">
    <property type="term" value="C:nucleus"/>
    <property type="evidence" value="ECO:0007669"/>
    <property type="project" value="UniProtKB-SubCell"/>
</dbReference>
<dbReference type="GO" id="GO:0008270">
    <property type="term" value="F:zinc ion binding"/>
    <property type="evidence" value="ECO:0007669"/>
    <property type="project" value="UniProtKB-KW"/>
</dbReference>
<dbReference type="GO" id="GO:0001228">
    <property type="term" value="F:DNA-binding transcription activator activity, RNA polymerase II-specific"/>
    <property type="evidence" value="ECO:0007669"/>
    <property type="project" value="TreeGrafter"/>
</dbReference>
<feature type="domain" description="C2H2-type" evidence="8">
    <location>
        <begin position="127"/>
        <end position="155"/>
    </location>
</feature>
<gene>
    <name evidence="9" type="ORF">TBRA_LOCUS2556</name>
</gene>
<evidence type="ECO:0000313" key="9">
    <source>
        <dbReference type="EMBL" id="CAB0030558.1"/>
    </source>
</evidence>
<reference evidence="9 10" key="1">
    <citation type="submission" date="2020-02" db="EMBL/GenBank/DDBJ databases">
        <authorList>
            <person name="Ferguson B K."/>
        </authorList>
    </citation>
    <scope>NUCLEOTIDE SEQUENCE [LARGE SCALE GENOMIC DNA]</scope>
</reference>
<dbReference type="PROSITE" id="PS00028">
    <property type="entry name" value="ZINC_FINGER_C2H2_1"/>
    <property type="match status" value="3"/>
</dbReference>
<keyword evidence="2" id="KW-0479">Metal-binding</keyword>
<evidence type="ECO:0000256" key="6">
    <source>
        <dbReference type="ARBA" id="ARBA00023242"/>
    </source>
</evidence>
<sequence length="364" mass="41581">MIHNALRGGNLSDRKISAEIVVWHFSISRPPENKFQPQARASDNGLLFSVPSFRARLLSSKIGLDSSDSKFDDETKRFGRRCAKRFGNKQSLLLHIKTVHDQCEKKLGQKHQLLTHQRTVREGRKDYECDKCVKKFGHKAHLLVHQRTVHEGHKDYTCDNCEKKFGHKSHLLRHQKTVHEGRKDYAFKVIKDYSCGNCGKKFDYKNLLLLHIKIVHDGRKDYACEKCEKKFGRNLDLIRHQTNITRRSARLRVQQVLNTPLPPVYTETLVNFHLGNFHPGVSGARSTRYATVHVRRAKHAAVHNGAVPCPARESSKATRRERENSLFCSETTVPSEVVHTESNPVAAADLATAAQRNDRASIVY</sequence>
<accession>A0A6H5HZL0</accession>
<comment type="subcellular location">
    <subcellularLocation>
        <location evidence="1">Nucleus</location>
    </subcellularLocation>
</comment>
<dbReference type="OrthoDB" id="6077919at2759"/>
<dbReference type="GO" id="GO:0000978">
    <property type="term" value="F:RNA polymerase II cis-regulatory region sequence-specific DNA binding"/>
    <property type="evidence" value="ECO:0007669"/>
    <property type="project" value="TreeGrafter"/>
</dbReference>
<dbReference type="Pfam" id="PF00096">
    <property type="entry name" value="zf-C2H2"/>
    <property type="match status" value="3"/>
</dbReference>
<dbReference type="AlphaFoldDB" id="A0A6H5HZL0"/>
<dbReference type="SMART" id="SM00355">
    <property type="entry name" value="ZnF_C2H2"/>
    <property type="match status" value="5"/>
</dbReference>
<dbReference type="InterPro" id="IPR036236">
    <property type="entry name" value="Znf_C2H2_sf"/>
</dbReference>
<proteinExistence type="predicted"/>
<feature type="domain" description="C2H2-type" evidence="8">
    <location>
        <begin position="193"/>
        <end position="221"/>
    </location>
</feature>